<dbReference type="InterPro" id="IPR052440">
    <property type="entry name" value="Trans_Reg/Chrom_Remod"/>
</dbReference>
<dbReference type="PROSITE" id="PS51805">
    <property type="entry name" value="EPHD"/>
    <property type="match status" value="1"/>
</dbReference>
<keyword evidence="13" id="KW-1185">Reference proteome</keyword>
<accession>A0AAD7RNX4</accession>
<evidence type="ECO:0000256" key="5">
    <source>
        <dbReference type="ARBA" id="ARBA00022771"/>
    </source>
</evidence>
<dbReference type="GO" id="GO:0006357">
    <property type="term" value="P:regulation of transcription by RNA polymerase II"/>
    <property type="evidence" value="ECO:0007669"/>
    <property type="project" value="TreeGrafter"/>
</dbReference>
<dbReference type="InterPro" id="IPR034732">
    <property type="entry name" value="EPHD"/>
</dbReference>
<dbReference type="Gene3D" id="3.30.40.10">
    <property type="entry name" value="Zinc/RING finger domain, C3HC4 (zinc finger)"/>
    <property type="match status" value="1"/>
</dbReference>
<dbReference type="AlphaFoldDB" id="A0AAD7RNX4"/>
<feature type="region of interest" description="Disordered" evidence="10">
    <location>
        <begin position="169"/>
        <end position="206"/>
    </location>
</feature>
<dbReference type="InterPro" id="IPR013083">
    <property type="entry name" value="Znf_RING/FYVE/PHD"/>
</dbReference>
<evidence type="ECO:0000256" key="2">
    <source>
        <dbReference type="ARBA" id="ARBA00022499"/>
    </source>
</evidence>
<comment type="caution">
    <text evidence="12">The sequence shown here is derived from an EMBL/GenBank/DDBJ whole genome shotgun (WGS) entry which is preliminary data.</text>
</comment>
<keyword evidence="4" id="KW-0479">Metal-binding</keyword>
<evidence type="ECO:0000256" key="8">
    <source>
        <dbReference type="ARBA" id="ARBA00023159"/>
    </source>
</evidence>
<dbReference type="GO" id="GO:0008270">
    <property type="term" value="F:zinc ion binding"/>
    <property type="evidence" value="ECO:0007669"/>
    <property type="project" value="UniProtKB-KW"/>
</dbReference>
<keyword evidence="7" id="KW-0832">Ubl conjugation</keyword>
<reference evidence="12" key="1">
    <citation type="journal article" date="2023" name="Science">
        <title>Genome structures resolve the early diversification of teleost fishes.</title>
        <authorList>
            <person name="Parey E."/>
            <person name="Louis A."/>
            <person name="Montfort J."/>
            <person name="Bouchez O."/>
            <person name="Roques C."/>
            <person name="Iampietro C."/>
            <person name="Lluch J."/>
            <person name="Castinel A."/>
            <person name="Donnadieu C."/>
            <person name="Desvignes T."/>
            <person name="Floi Bucao C."/>
            <person name="Jouanno E."/>
            <person name="Wen M."/>
            <person name="Mejri S."/>
            <person name="Dirks R."/>
            <person name="Jansen H."/>
            <person name="Henkel C."/>
            <person name="Chen W.J."/>
            <person name="Zahm M."/>
            <person name="Cabau C."/>
            <person name="Klopp C."/>
            <person name="Thompson A.W."/>
            <person name="Robinson-Rechavi M."/>
            <person name="Braasch I."/>
            <person name="Lecointre G."/>
            <person name="Bobe J."/>
            <person name="Postlethwait J.H."/>
            <person name="Berthelot C."/>
            <person name="Roest Crollius H."/>
            <person name="Guiguen Y."/>
        </authorList>
    </citation>
    <scope>NUCLEOTIDE SEQUENCE</scope>
    <source>
        <strain evidence="12">NC1722</strain>
    </source>
</reference>
<dbReference type="EMBL" id="JAINUG010000209">
    <property type="protein sequence ID" value="KAJ8387535.1"/>
    <property type="molecule type" value="Genomic_DNA"/>
</dbReference>
<evidence type="ECO:0000256" key="10">
    <source>
        <dbReference type="SAM" id="MobiDB-lite"/>
    </source>
</evidence>
<feature type="domain" description="PHD-type" evidence="11">
    <location>
        <begin position="53"/>
        <end position="166"/>
    </location>
</feature>
<dbReference type="PANTHER" id="PTHR14955">
    <property type="entry name" value="RETINOIC ACID INDUCED 1/TRANSCRIPTION FACTOR 20"/>
    <property type="match status" value="1"/>
</dbReference>
<keyword evidence="3" id="KW-0597">Phosphoprotein</keyword>
<organism evidence="12 13">
    <name type="scientific">Aldrovandia affinis</name>
    <dbReference type="NCBI Taxonomy" id="143900"/>
    <lineage>
        <taxon>Eukaryota</taxon>
        <taxon>Metazoa</taxon>
        <taxon>Chordata</taxon>
        <taxon>Craniata</taxon>
        <taxon>Vertebrata</taxon>
        <taxon>Euteleostomi</taxon>
        <taxon>Actinopterygii</taxon>
        <taxon>Neopterygii</taxon>
        <taxon>Teleostei</taxon>
        <taxon>Notacanthiformes</taxon>
        <taxon>Halosauridae</taxon>
        <taxon>Aldrovandia</taxon>
    </lineage>
</organism>
<evidence type="ECO:0000256" key="6">
    <source>
        <dbReference type="ARBA" id="ARBA00022833"/>
    </source>
</evidence>
<protein>
    <recommendedName>
        <fullName evidence="11">PHD-type domain-containing protein</fullName>
    </recommendedName>
</protein>
<comment type="subcellular location">
    <subcellularLocation>
        <location evidence="1">Nucleus</location>
    </subcellularLocation>
</comment>
<dbReference type="PANTHER" id="PTHR14955:SF7">
    <property type="entry name" value="TRANSCRIPTION FACTOR 20"/>
    <property type="match status" value="1"/>
</dbReference>
<keyword evidence="8" id="KW-0010">Activator</keyword>
<evidence type="ECO:0000256" key="4">
    <source>
        <dbReference type="ARBA" id="ARBA00022723"/>
    </source>
</evidence>
<evidence type="ECO:0000256" key="9">
    <source>
        <dbReference type="ARBA" id="ARBA00023242"/>
    </source>
</evidence>
<keyword evidence="2" id="KW-1017">Isopeptide bond</keyword>
<evidence type="ECO:0000313" key="13">
    <source>
        <dbReference type="Proteomes" id="UP001221898"/>
    </source>
</evidence>
<name>A0AAD7RNX4_9TELE</name>
<gene>
    <name evidence="12" type="ORF">AAFF_G00152310</name>
</gene>
<dbReference type="Pfam" id="PF13771">
    <property type="entry name" value="zf-HC5HC2H"/>
    <property type="match status" value="1"/>
</dbReference>
<evidence type="ECO:0000256" key="7">
    <source>
        <dbReference type="ARBA" id="ARBA00022843"/>
    </source>
</evidence>
<evidence type="ECO:0000259" key="11">
    <source>
        <dbReference type="PROSITE" id="PS51805"/>
    </source>
</evidence>
<keyword evidence="5" id="KW-0863">Zinc-finger</keyword>
<keyword evidence="6" id="KW-0862">Zinc</keyword>
<dbReference type="FunFam" id="3.30.40.10:FF:000116">
    <property type="entry name" value="Transcription factor 20 (AR1)"/>
    <property type="match status" value="1"/>
</dbReference>
<feature type="compositionally biased region" description="Basic and acidic residues" evidence="10">
    <location>
        <begin position="187"/>
        <end position="200"/>
    </location>
</feature>
<proteinExistence type="predicted"/>
<sequence>MTESSSFGQLLCCLCKKWANYRNLGDLYGPYYPPEYTTRLPKNHTQIRQSLLTTKPPPQPLNQDTSELLTQLAQLPRVPLDPEELWAHEGCIVWASAVFLVNGRLYGLKEALAGARDACCSHCEAVGPTLGCYSKGCTLKYHYLCALEAECFLNEDNFSLRCPKHKVSGNNMRGKDKEETEGSFCGNDKRESRSQEKMNEMSEELG</sequence>
<evidence type="ECO:0000256" key="1">
    <source>
        <dbReference type="ARBA" id="ARBA00004123"/>
    </source>
</evidence>
<dbReference type="GO" id="GO:0005634">
    <property type="term" value="C:nucleus"/>
    <property type="evidence" value="ECO:0007669"/>
    <property type="project" value="UniProtKB-SubCell"/>
</dbReference>
<evidence type="ECO:0000256" key="3">
    <source>
        <dbReference type="ARBA" id="ARBA00022553"/>
    </source>
</evidence>
<keyword evidence="9" id="KW-0539">Nucleus</keyword>
<evidence type="ECO:0000313" key="12">
    <source>
        <dbReference type="EMBL" id="KAJ8387535.1"/>
    </source>
</evidence>
<dbReference type="Proteomes" id="UP001221898">
    <property type="component" value="Unassembled WGS sequence"/>
</dbReference>